<comment type="caution">
    <text evidence="4">The sequence shown here is derived from an EMBL/GenBank/DDBJ whole genome shotgun (WGS) entry which is preliminary data.</text>
</comment>
<reference evidence="4" key="1">
    <citation type="submission" date="2020-10" db="EMBL/GenBank/DDBJ databases">
        <authorList>
            <person name="Muller C M."/>
        </authorList>
    </citation>
    <scope>NUCLEOTIDE SEQUENCE</scope>
    <source>
        <strain evidence="4">THUN-12</strain>
    </source>
</reference>
<accession>A0A9W4GF03</accession>
<feature type="chain" id="PRO_5044166918" evidence="1">
    <location>
        <begin position="24"/>
        <end position="79"/>
    </location>
</feature>
<feature type="signal peptide" evidence="1">
    <location>
        <begin position="1"/>
        <end position="23"/>
    </location>
</feature>
<proteinExistence type="predicted"/>
<dbReference type="EMBL" id="CAJHIT010000006">
    <property type="protein sequence ID" value="CAD6502324.1"/>
    <property type="molecule type" value="Genomic_DNA"/>
</dbReference>
<dbReference type="EMBL" id="CAJHIT010000006">
    <property type="protein sequence ID" value="CAD6502326.1"/>
    <property type="molecule type" value="Genomic_DNA"/>
</dbReference>
<dbReference type="AlphaFoldDB" id="A0A9W4GF03"/>
<evidence type="ECO:0000313" key="2">
    <source>
        <dbReference type="EMBL" id="CAD6502324.1"/>
    </source>
</evidence>
<evidence type="ECO:0000313" key="3">
    <source>
        <dbReference type="EMBL" id="CAD6502325.1"/>
    </source>
</evidence>
<gene>
    <name evidence="2" type="ORF">BGTH12_LOCUS3682</name>
    <name evidence="3" type="ORF">BGTH12_LOCUS3683</name>
    <name evidence="4" type="ORF">BGTH12_LOCUS3684</name>
</gene>
<dbReference type="EMBL" id="CAJHIT010000006">
    <property type="protein sequence ID" value="CAD6502325.1"/>
    <property type="molecule type" value="Genomic_DNA"/>
</dbReference>
<evidence type="ECO:0000313" key="4">
    <source>
        <dbReference type="EMBL" id="CAD6502326.1"/>
    </source>
</evidence>
<organism evidence="4 5">
    <name type="scientific">Blumeria graminis f. sp. triticale</name>
    <dbReference type="NCBI Taxonomy" id="1689686"/>
    <lineage>
        <taxon>Eukaryota</taxon>
        <taxon>Fungi</taxon>
        <taxon>Dikarya</taxon>
        <taxon>Ascomycota</taxon>
        <taxon>Pezizomycotina</taxon>
        <taxon>Leotiomycetes</taxon>
        <taxon>Erysiphales</taxon>
        <taxon>Erysiphaceae</taxon>
        <taxon>Blumeria</taxon>
    </lineage>
</organism>
<evidence type="ECO:0000313" key="5">
    <source>
        <dbReference type="Proteomes" id="UP000683417"/>
    </source>
</evidence>
<name>A0A9W4GF03_BLUGR</name>
<keyword evidence="1" id="KW-0732">Signal</keyword>
<dbReference type="Proteomes" id="UP000683417">
    <property type="component" value="Unassembled WGS sequence"/>
</dbReference>
<protein>
    <submittedName>
        <fullName evidence="2">BgTH12-04917</fullName>
    </submittedName>
    <submittedName>
        <fullName evidence="3">BgTH12-04918</fullName>
    </submittedName>
    <submittedName>
        <fullName evidence="4">BgTH12-04919</fullName>
    </submittedName>
</protein>
<evidence type="ECO:0000256" key="1">
    <source>
        <dbReference type="SAM" id="SignalP"/>
    </source>
</evidence>
<sequence length="79" mass="8878">MKILNPATFLLISSNLMLSGVEAGYFCRNGFISETLINELKSLVSDSWATLPVENYRNWFGQSFWRLHTHVNLGGDQGA</sequence>